<reference evidence="1" key="2">
    <citation type="journal article" date="2021" name="Microbiome">
        <title>Successional dynamics and alternative stable states in a saline activated sludge microbial community over 9 years.</title>
        <authorList>
            <person name="Wang Y."/>
            <person name="Ye J."/>
            <person name="Ju F."/>
            <person name="Liu L."/>
            <person name="Boyd J.A."/>
            <person name="Deng Y."/>
            <person name="Parks D.H."/>
            <person name="Jiang X."/>
            <person name="Yin X."/>
            <person name="Woodcroft B.J."/>
            <person name="Tyson G.W."/>
            <person name="Hugenholtz P."/>
            <person name="Polz M.F."/>
            <person name="Zhang T."/>
        </authorList>
    </citation>
    <scope>NUCLEOTIDE SEQUENCE</scope>
    <source>
        <strain evidence="1">HKST-UBA01</strain>
    </source>
</reference>
<evidence type="ECO:0000313" key="2">
    <source>
        <dbReference type="Proteomes" id="UP000697710"/>
    </source>
</evidence>
<gene>
    <name evidence="1" type="ORF">KC729_07535</name>
</gene>
<dbReference type="Proteomes" id="UP000697710">
    <property type="component" value="Unassembled WGS sequence"/>
</dbReference>
<protein>
    <submittedName>
        <fullName evidence="1">Uncharacterized protein</fullName>
    </submittedName>
</protein>
<evidence type="ECO:0000313" key="1">
    <source>
        <dbReference type="EMBL" id="MCA9727519.1"/>
    </source>
</evidence>
<dbReference type="AlphaFoldDB" id="A0A956LXV1"/>
<dbReference type="EMBL" id="JAGQHR010000182">
    <property type="protein sequence ID" value="MCA9727519.1"/>
    <property type="molecule type" value="Genomic_DNA"/>
</dbReference>
<comment type="caution">
    <text evidence="1">The sequence shown here is derived from an EMBL/GenBank/DDBJ whole genome shotgun (WGS) entry which is preliminary data.</text>
</comment>
<accession>A0A956LXV1</accession>
<organism evidence="1 2">
    <name type="scientific">Eiseniibacteriota bacterium</name>
    <dbReference type="NCBI Taxonomy" id="2212470"/>
    <lineage>
        <taxon>Bacteria</taxon>
        <taxon>Candidatus Eiseniibacteriota</taxon>
    </lineage>
</organism>
<proteinExistence type="predicted"/>
<name>A0A956LXV1_UNCEI</name>
<sequence length="152" mass="16581">EDKLEGRRIFEEGDQLEASFRIVDRIGRFHGSLFTQGVWKKDDTSYGRTESDLGRVSTTTPGTGFVTHGSVLYGLSDRIDAGFTGDWKRFQVSDNAFYNGDAFGVGPTIGTRLGDGRSIRLEGLWLTGSAGSGDSQLDLSGFAVTAGLYWRL</sequence>
<reference evidence="1" key="1">
    <citation type="submission" date="2020-04" db="EMBL/GenBank/DDBJ databases">
        <authorList>
            <person name="Zhang T."/>
        </authorList>
    </citation>
    <scope>NUCLEOTIDE SEQUENCE</scope>
    <source>
        <strain evidence="1">HKST-UBA01</strain>
    </source>
</reference>
<feature type="non-terminal residue" evidence="1">
    <location>
        <position position="1"/>
    </location>
</feature>